<reference evidence="11 14" key="1">
    <citation type="submission" date="2023-07" db="EMBL/GenBank/DDBJ databases">
        <authorList>
            <person name="Peeters C."/>
        </authorList>
    </citation>
    <scope>NUCLEOTIDE SEQUENCE</scope>
    <source>
        <strain evidence="12 14">LMG 18095</strain>
        <strain evidence="11">R-77560</strain>
    </source>
</reference>
<keyword evidence="9" id="KW-0813">Transport</keyword>
<keyword evidence="7 9" id="KW-1133">Transmembrane helix</keyword>
<keyword evidence="9" id="KW-0997">Cell inner membrane</keyword>
<feature type="domain" description="Cytochrome c assembly protein" evidence="10">
    <location>
        <begin position="23"/>
        <end position="204"/>
    </location>
</feature>
<keyword evidence="6 9" id="KW-0201">Cytochrome c-type biogenesis</keyword>
<dbReference type="InterPro" id="IPR002541">
    <property type="entry name" value="Cyt_c_assembly"/>
</dbReference>
<organism evidence="11 13">
    <name type="scientific">Ralstonia thomasii</name>
    <dbReference type="NCBI Taxonomy" id="3058596"/>
    <lineage>
        <taxon>Bacteria</taxon>
        <taxon>Pseudomonadati</taxon>
        <taxon>Pseudomonadota</taxon>
        <taxon>Betaproteobacteria</taxon>
        <taxon>Burkholderiales</taxon>
        <taxon>Burkholderiaceae</taxon>
        <taxon>Ralstonia</taxon>
    </lineage>
</organism>
<feature type="transmembrane region" description="Helical" evidence="9">
    <location>
        <begin position="83"/>
        <end position="104"/>
    </location>
</feature>
<dbReference type="NCBIfam" id="TIGR01191">
    <property type="entry name" value="ccmC"/>
    <property type="match status" value="1"/>
</dbReference>
<sequence>MTNRSGLHTPPIAAPREPASRRWNWLAYASPVRFDPLARKLVPWFGAAALMFLVAGLYVGFVVAPTDAQQGEVYRIIFLHVPAAWMSMFIYLVMAGYCALALVLHTRLSSMMASALAPTGALFTAIALWTGALWGKPTWGTWWVWDARLTSELLLLFLYLGFIALESAIEDPRRAERACAVLGVVGVVNIPVIYFSVQWWNTLHQGASISLTAAPSMAMTMLLGMLLMTLACWMYSICVALIRVRCIMRERADDDLNPSTPA</sequence>
<evidence type="ECO:0000256" key="4">
    <source>
        <dbReference type="ARBA" id="ARBA00016463"/>
    </source>
</evidence>
<comment type="caution">
    <text evidence="11">The sequence shown here is derived from an EMBL/GenBank/DDBJ whole genome shotgun (WGS) entry which is preliminary data.</text>
</comment>
<dbReference type="Proteomes" id="UP001189773">
    <property type="component" value="Unassembled WGS sequence"/>
</dbReference>
<keyword evidence="14" id="KW-1185">Reference proteome</keyword>
<feature type="transmembrane region" description="Helical" evidence="9">
    <location>
        <begin position="116"/>
        <end position="135"/>
    </location>
</feature>
<evidence type="ECO:0000313" key="14">
    <source>
        <dbReference type="Proteomes" id="UP001189773"/>
    </source>
</evidence>
<comment type="subcellular location">
    <subcellularLocation>
        <location evidence="9">Cell inner membrane</location>
    </subcellularLocation>
    <subcellularLocation>
        <location evidence="2">Membrane</location>
        <topology evidence="2">Multi-pass membrane protein</topology>
    </subcellularLocation>
</comment>
<evidence type="ECO:0000256" key="6">
    <source>
        <dbReference type="ARBA" id="ARBA00022748"/>
    </source>
</evidence>
<evidence type="ECO:0000259" key="10">
    <source>
        <dbReference type="Pfam" id="PF01578"/>
    </source>
</evidence>
<evidence type="ECO:0000256" key="1">
    <source>
        <dbReference type="ARBA" id="ARBA00002442"/>
    </source>
</evidence>
<keyword evidence="9" id="KW-1003">Cell membrane</keyword>
<protein>
    <recommendedName>
        <fullName evidence="4 9">Heme exporter protein C</fullName>
    </recommendedName>
    <alternativeName>
        <fullName evidence="9">Cytochrome c-type biogenesis protein</fullName>
    </alternativeName>
</protein>
<evidence type="ECO:0000256" key="8">
    <source>
        <dbReference type="ARBA" id="ARBA00023136"/>
    </source>
</evidence>
<dbReference type="GO" id="GO:0005886">
    <property type="term" value="C:plasma membrane"/>
    <property type="evidence" value="ECO:0007669"/>
    <property type="project" value="UniProtKB-SubCell"/>
</dbReference>
<dbReference type="PRINTS" id="PR01386">
    <property type="entry name" value="CCMCBIOGNSIS"/>
</dbReference>
<dbReference type="EMBL" id="CATZAZ010000005">
    <property type="protein sequence ID" value="CAJ0795340.1"/>
    <property type="molecule type" value="Genomic_DNA"/>
</dbReference>
<accession>A0AAD2BQV6</accession>
<comment type="function">
    <text evidence="1 9">Required for the export of heme to the periplasm for the biogenesis of c-type cytochromes.</text>
</comment>
<dbReference type="InterPro" id="IPR045062">
    <property type="entry name" value="Cyt_c_biogenesis_CcsA/CcmC"/>
</dbReference>
<dbReference type="Proteomes" id="UP001189756">
    <property type="component" value="Unassembled WGS sequence"/>
</dbReference>
<dbReference type="EMBL" id="CATZAR010000009">
    <property type="protein sequence ID" value="CAJ0797973.1"/>
    <property type="molecule type" value="Genomic_DNA"/>
</dbReference>
<keyword evidence="8 9" id="KW-0472">Membrane</keyword>
<keyword evidence="5 9" id="KW-0812">Transmembrane</keyword>
<dbReference type="GO" id="GO:0015232">
    <property type="term" value="F:heme transmembrane transporter activity"/>
    <property type="evidence" value="ECO:0007669"/>
    <property type="project" value="InterPro"/>
</dbReference>
<evidence type="ECO:0000313" key="13">
    <source>
        <dbReference type="Proteomes" id="UP001189756"/>
    </source>
</evidence>
<feature type="transmembrane region" description="Helical" evidence="9">
    <location>
        <begin position="217"/>
        <end position="242"/>
    </location>
</feature>
<evidence type="ECO:0000256" key="2">
    <source>
        <dbReference type="ARBA" id="ARBA00004141"/>
    </source>
</evidence>
<evidence type="ECO:0000256" key="3">
    <source>
        <dbReference type="ARBA" id="ARBA00005840"/>
    </source>
</evidence>
<proteinExistence type="inferred from homology"/>
<dbReference type="PANTHER" id="PTHR30071">
    <property type="entry name" value="HEME EXPORTER PROTEIN C"/>
    <property type="match status" value="1"/>
</dbReference>
<feature type="transmembrane region" description="Helical" evidence="9">
    <location>
        <begin position="41"/>
        <end position="63"/>
    </location>
</feature>
<evidence type="ECO:0000256" key="5">
    <source>
        <dbReference type="ARBA" id="ARBA00022692"/>
    </source>
</evidence>
<evidence type="ECO:0000313" key="12">
    <source>
        <dbReference type="EMBL" id="CAJ0797973.1"/>
    </source>
</evidence>
<feature type="transmembrane region" description="Helical" evidence="9">
    <location>
        <begin position="177"/>
        <end position="197"/>
    </location>
</feature>
<dbReference type="RefSeq" id="WP_012436332.1">
    <property type="nucleotide sequence ID" value="NZ_CATWDO010000006.1"/>
</dbReference>
<name>A0AAD2BQV6_9RALS</name>
<gene>
    <name evidence="9" type="primary">ccmC</name>
    <name evidence="12" type="ORF">LMG18095_03117</name>
    <name evidence="11" type="ORF">R77560_02718</name>
</gene>
<feature type="transmembrane region" description="Helical" evidence="9">
    <location>
        <begin position="147"/>
        <end position="165"/>
    </location>
</feature>
<dbReference type="PANTHER" id="PTHR30071:SF1">
    <property type="entry name" value="CYTOCHROME B_B6 PROTEIN-RELATED"/>
    <property type="match status" value="1"/>
</dbReference>
<evidence type="ECO:0000256" key="7">
    <source>
        <dbReference type="ARBA" id="ARBA00022989"/>
    </source>
</evidence>
<evidence type="ECO:0000313" key="11">
    <source>
        <dbReference type="EMBL" id="CAJ0795340.1"/>
    </source>
</evidence>
<dbReference type="GO" id="GO:0017004">
    <property type="term" value="P:cytochrome complex assembly"/>
    <property type="evidence" value="ECO:0007669"/>
    <property type="project" value="UniProtKB-KW"/>
</dbReference>
<dbReference type="Pfam" id="PF01578">
    <property type="entry name" value="Cytochrom_C_asm"/>
    <property type="match status" value="1"/>
</dbReference>
<evidence type="ECO:0000256" key="9">
    <source>
        <dbReference type="RuleBase" id="RU364092"/>
    </source>
</evidence>
<dbReference type="AlphaFoldDB" id="A0AAD2BQV6"/>
<dbReference type="InterPro" id="IPR003557">
    <property type="entry name" value="Cyt_c_biogenesis_CcmC"/>
</dbReference>
<comment type="similarity">
    <text evidence="3 9">Belongs to the CcmC/CycZ/HelC family.</text>
</comment>
<dbReference type="GO" id="GO:0020037">
    <property type="term" value="F:heme binding"/>
    <property type="evidence" value="ECO:0007669"/>
    <property type="project" value="InterPro"/>
</dbReference>